<gene>
    <name evidence="4" type="primary">CAM1</name>
    <name evidence="4" type="ORF">EVAR_76750_1</name>
</gene>
<keyword evidence="4" id="KW-0966">Cell projection</keyword>
<comment type="caution">
    <text evidence="4">The sequence shown here is derived from an EMBL/GenBank/DDBJ whole genome shotgun (WGS) entry which is preliminary data.</text>
</comment>
<dbReference type="PROSITE" id="PS50222">
    <property type="entry name" value="EF_HAND_2"/>
    <property type="match status" value="1"/>
</dbReference>
<dbReference type="PROSITE" id="PS00018">
    <property type="entry name" value="EF_HAND_1"/>
    <property type="match status" value="1"/>
</dbReference>
<evidence type="ECO:0000313" key="5">
    <source>
        <dbReference type="Proteomes" id="UP000299102"/>
    </source>
</evidence>
<evidence type="ECO:0000256" key="1">
    <source>
        <dbReference type="ARBA" id="ARBA00022737"/>
    </source>
</evidence>
<feature type="domain" description="EF-hand" evidence="3">
    <location>
        <begin position="34"/>
        <end position="69"/>
    </location>
</feature>
<dbReference type="EMBL" id="BGZK01000017">
    <property type="protein sequence ID" value="GBP05309.1"/>
    <property type="molecule type" value="Genomic_DNA"/>
</dbReference>
<dbReference type="AlphaFoldDB" id="A0A4C1ST12"/>
<dbReference type="SUPFAM" id="SSF47473">
    <property type="entry name" value="EF-hand"/>
    <property type="match status" value="1"/>
</dbReference>
<name>A0A4C1ST12_EUMVA</name>
<dbReference type="STRING" id="151549.A0A4C1ST12"/>
<dbReference type="PANTHER" id="PTHR23048:SF0">
    <property type="entry name" value="CALMODULIN LIKE 3"/>
    <property type="match status" value="1"/>
</dbReference>
<keyword evidence="2" id="KW-0106">Calcium</keyword>
<keyword evidence="4" id="KW-0282">Flagellum</keyword>
<dbReference type="FunFam" id="1.10.238.10:FF:000178">
    <property type="entry name" value="Calmodulin-2 A"/>
    <property type="match status" value="1"/>
</dbReference>
<dbReference type="GO" id="GO:0005509">
    <property type="term" value="F:calcium ion binding"/>
    <property type="evidence" value="ECO:0007669"/>
    <property type="project" value="InterPro"/>
</dbReference>
<evidence type="ECO:0000259" key="3">
    <source>
        <dbReference type="PROSITE" id="PS50222"/>
    </source>
</evidence>
<evidence type="ECO:0000256" key="2">
    <source>
        <dbReference type="ARBA" id="ARBA00022837"/>
    </source>
</evidence>
<reference evidence="4 5" key="1">
    <citation type="journal article" date="2019" name="Commun. Biol.">
        <title>The bagworm genome reveals a unique fibroin gene that provides high tensile strength.</title>
        <authorList>
            <person name="Kono N."/>
            <person name="Nakamura H."/>
            <person name="Ohtoshi R."/>
            <person name="Tomita M."/>
            <person name="Numata K."/>
            <person name="Arakawa K."/>
        </authorList>
    </citation>
    <scope>NUCLEOTIDE SEQUENCE [LARGE SCALE GENOMIC DNA]</scope>
</reference>
<dbReference type="SMART" id="SM00054">
    <property type="entry name" value="EFh"/>
    <property type="match status" value="1"/>
</dbReference>
<keyword evidence="5" id="KW-1185">Reference proteome</keyword>
<organism evidence="4 5">
    <name type="scientific">Eumeta variegata</name>
    <name type="common">Bagworm moth</name>
    <name type="synonym">Eumeta japonica</name>
    <dbReference type="NCBI Taxonomy" id="151549"/>
    <lineage>
        <taxon>Eukaryota</taxon>
        <taxon>Metazoa</taxon>
        <taxon>Ecdysozoa</taxon>
        <taxon>Arthropoda</taxon>
        <taxon>Hexapoda</taxon>
        <taxon>Insecta</taxon>
        <taxon>Pterygota</taxon>
        <taxon>Neoptera</taxon>
        <taxon>Endopterygota</taxon>
        <taxon>Lepidoptera</taxon>
        <taxon>Glossata</taxon>
        <taxon>Ditrysia</taxon>
        <taxon>Tineoidea</taxon>
        <taxon>Psychidae</taxon>
        <taxon>Oiketicinae</taxon>
        <taxon>Eumeta</taxon>
    </lineage>
</organism>
<dbReference type="Gene3D" id="1.10.238.10">
    <property type="entry name" value="EF-hand"/>
    <property type="match status" value="1"/>
</dbReference>
<dbReference type="Proteomes" id="UP000299102">
    <property type="component" value="Unassembled WGS sequence"/>
</dbReference>
<proteinExistence type="predicted"/>
<protein>
    <submittedName>
        <fullName evidence="4">Calmodulin, flagellar</fullName>
    </submittedName>
</protein>
<dbReference type="InterPro" id="IPR050230">
    <property type="entry name" value="CALM/Myosin/TropC-like"/>
</dbReference>
<dbReference type="InterPro" id="IPR018247">
    <property type="entry name" value="EF_Hand_1_Ca_BS"/>
</dbReference>
<dbReference type="OrthoDB" id="26525at2759"/>
<dbReference type="InterPro" id="IPR011992">
    <property type="entry name" value="EF-hand-dom_pair"/>
</dbReference>
<dbReference type="CDD" id="cd00051">
    <property type="entry name" value="EFh"/>
    <property type="match status" value="1"/>
</dbReference>
<dbReference type="PANTHER" id="PTHR23048">
    <property type="entry name" value="MYOSIN LIGHT CHAIN 1, 3"/>
    <property type="match status" value="1"/>
</dbReference>
<sequence>MNKVYPLKMTSEEDVYNKEYRRLRRLTSELAIRQVSVEFKEAFMLFDKDEDGTITMAELGVVMRSLGQRPTGVCGIPLKDRPRSSDIRERCGLKGNMATRVEKYVFWYFDHLKIRNGSRLPKQIYRADVCDGRLANFIYIPIMSNNGRVLIQTMRKMKICGTPSHCKKARETDGPPTVALVYTCKPLLAIMAAEGMTFSHAVMFLSATALYSLLCF</sequence>
<dbReference type="InterPro" id="IPR002048">
    <property type="entry name" value="EF_hand_dom"/>
</dbReference>
<dbReference type="GO" id="GO:0016460">
    <property type="term" value="C:myosin II complex"/>
    <property type="evidence" value="ECO:0007669"/>
    <property type="project" value="TreeGrafter"/>
</dbReference>
<keyword evidence="4" id="KW-0969">Cilium</keyword>
<keyword evidence="1" id="KW-0677">Repeat</keyword>
<accession>A0A4C1ST12</accession>
<dbReference type="Pfam" id="PF13405">
    <property type="entry name" value="EF-hand_6"/>
    <property type="match status" value="1"/>
</dbReference>
<evidence type="ECO:0000313" key="4">
    <source>
        <dbReference type="EMBL" id="GBP05309.1"/>
    </source>
</evidence>